<comment type="caution">
    <text evidence="1">The sequence shown here is derived from an EMBL/GenBank/DDBJ whole genome shotgun (WGS) entry which is preliminary data.</text>
</comment>
<sequence length="376" mass="42342">MAPSYCVNENKECVKWVETYFKDCLCNLRDDISFSLGLMSLVSWGVAEIPQIITIFLTKSSHGVSLAFLLTWVAGDICNLVGCLLEPATLPTQFYTALLYASTTVILLLQIAYYDHILIWYKRRQHVNNKWAIEEEKKPLKPKPSQEHSAIAIPNDTHKSASTREYYYMSARSLAGSATPPSLTYIRAAKSGPPAMEFIHDSSDDEASSNISTTQPRPILPRSVDGCFGTFLAAAINLPLKGNAMTMRYGYIGFTGIKLLQENENEIHSKYGQYLGWVMAAIYTCSRIPQIWLNIKRGSVEGLNPFMFVFALIANVSYVGSILVRTTEYESIKANMPWLLDATVCVALDIFIISQYIYYRYFRNREAKSDDGESLK</sequence>
<keyword evidence="2" id="KW-1185">Reference proteome</keyword>
<dbReference type="Proteomes" id="UP001177021">
    <property type="component" value="Unassembled WGS sequence"/>
</dbReference>
<gene>
    <name evidence="1" type="ORF">MILVUS5_LOCUS6200</name>
</gene>
<proteinExistence type="predicted"/>
<reference evidence="1" key="1">
    <citation type="submission" date="2023-10" db="EMBL/GenBank/DDBJ databases">
        <authorList>
            <person name="Rodriguez Cubillos JULIANA M."/>
            <person name="De Vega J."/>
        </authorList>
    </citation>
    <scope>NUCLEOTIDE SEQUENCE</scope>
</reference>
<accession>A0ACB0IUG3</accession>
<dbReference type="EMBL" id="CASHSV030000002">
    <property type="protein sequence ID" value="CAJ2635533.1"/>
    <property type="molecule type" value="Genomic_DNA"/>
</dbReference>
<evidence type="ECO:0000313" key="2">
    <source>
        <dbReference type="Proteomes" id="UP001177021"/>
    </source>
</evidence>
<evidence type="ECO:0000313" key="1">
    <source>
        <dbReference type="EMBL" id="CAJ2635533.1"/>
    </source>
</evidence>
<organism evidence="1 2">
    <name type="scientific">Trifolium pratense</name>
    <name type="common">Red clover</name>
    <dbReference type="NCBI Taxonomy" id="57577"/>
    <lineage>
        <taxon>Eukaryota</taxon>
        <taxon>Viridiplantae</taxon>
        <taxon>Streptophyta</taxon>
        <taxon>Embryophyta</taxon>
        <taxon>Tracheophyta</taxon>
        <taxon>Spermatophyta</taxon>
        <taxon>Magnoliopsida</taxon>
        <taxon>eudicotyledons</taxon>
        <taxon>Gunneridae</taxon>
        <taxon>Pentapetalae</taxon>
        <taxon>rosids</taxon>
        <taxon>fabids</taxon>
        <taxon>Fabales</taxon>
        <taxon>Fabaceae</taxon>
        <taxon>Papilionoideae</taxon>
        <taxon>50 kb inversion clade</taxon>
        <taxon>NPAAA clade</taxon>
        <taxon>Hologalegina</taxon>
        <taxon>IRL clade</taxon>
        <taxon>Trifolieae</taxon>
        <taxon>Trifolium</taxon>
    </lineage>
</organism>
<protein>
    <submittedName>
        <fullName evidence="1">Uncharacterized protein</fullName>
    </submittedName>
</protein>
<name>A0ACB0IUG3_TRIPR</name>